<evidence type="ECO:0000256" key="3">
    <source>
        <dbReference type="ARBA" id="ARBA00023136"/>
    </source>
</evidence>
<proteinExistence type="predicted"/>
<dbReference type="Proteomes" id="UP001355056">
    <property type="component" value="Unassembled WGS sequence"/>
</dbReference>
<name>A0ABU7YYZ7_9GAMM</name>
<dbReference type="SUPFAM" id="SSF103515">
    <property type="entry name" value="Autotransporter"/>
    <property type="match status" value="1"/>
</dbReference>
<feature type="domain" description="Outer membrane protein beta-barrel" evidence="5">
    <location>
        <begin position="11"/>
        <end position="282"/>
    </location>
</feature>
<accession>A0ABU7YYZ7</accession>
<feature type="chain" id="PRO_5046630827" evidence="4">
    <location>
        <begin position="24"/>
        <end position="282"/>
    </location>
</feature>
<gene>
    <name evidence="6" type="ORF">SNE34_09210</name>
</gene>
<keyword evidence="7" id="KW-1185">Reference proteome</keyword>
<feature type="signal peptide" evidence="4">
    <location>
        <begin position="1"/>
        <end position="23"/>
    </location>
</feature>
<keyword evidence="2 4" id="KW-0732">Signal</keyword>
<dbReference type="Gene3D" id="2.40.160.20">
    <property type="match status" value="1"/>
</dbReference>
<evidence type="ECO:0000313" key="6">
    <source>
        <dbReference type="EMBL" id="MEG3184187.1"/>
    </source>
</evidence>
<dbReference type="PANTHER" id="PTHR34001:SF3">
    <property type="entry name" value="BLL7405 PROTEIN"/>
    <property type="match status" value="1"/>
</dbReference>
<evidence type="ECO:0000256" key="4">
    <source>
        <dbReference type="SAM" id="SignalP"/>
    </source>
</evidence>
<dbReference type="RefSeq" id="WP_332616690.1">
    <property type="nucleotide sequence ID" value="NZ_JAXGFP010000004.1"/>
</dbReference>
<comment type="caution">
    <text evidence="6">The sequence shown here is derived from an EMBL/GenBank/DDBJ whole genome shotgun (WGS) entry which is preliminary data.</text>
</comment>
<dbReference type="PANTHER" id="PTHR34001">
    <property type="entry name" value="BLL7405 PROTEIN"/>
    <property type="match status" value="1"/>
</dbReference>
<comment type="subcellular location">
    <subcellularLocation>
        <location evidence="1">Membrane</location>
    </subcellularLocation>
</comment>
<organism evidence="6 7">
    <name type="scientific">Novilysobacter erysipheiresistens</name>
    <dbReference type="NCBI Taxonomy" id="1749332"/>
    <lineage>
        <taxon>Bacteria</taxon>
        <taxon>Pseudomonadati</taxon>
        <taxon>Pseudomonadota</taxon>
        <taxon>Gammaproteobacteria</taxon>
        <taxon>Lysobacterales</taxon>
        <taxon>Lysobacteraceae</taxon>
        <taxon>Novilysobacter</taxon>
    </lineage>
</organism>
<evidence type="ECO:0000259" key="5">
    <source>
        <dbReference type="Pfam" id="PF13505"/>
    </source>
</evidence>
<protein>
    <submittedName>
        <fullName evidence="6">Outer membrane beta-barrel protein</fullName>
    </submittedName>
</protein>
<reference evidence="6 7" key="1">
    <citation type="journal article" date="2016" name="Int. J. Syst. Evol. Microbiol.">
        <title>Lysobacter erysipheiresistens sp. nov., an antagonist of powdery mildew, isolated from tobacco-cultivated soil.</title>
        <authorList>
            <person name="Xie B."/>
            <person name="Li T."/>
            <person name="Lin X."/>
            <person name="Wang C.J."/>
            <person name="Chen Y.J."/>
            <person name="Liu W.J."/>
            <person name="Zhao Z.W."/>
        </authorList>
    </citation>
    <scope>NUCLEOTIDE SEQUENCE [LARGE SCALE GENOMIC DNA]</scope>
    <source>
        <strain evidence="6 7">RS-LYSO-3</strain>
    </source>
</reference>
<evidence type="ECO:0000313" key="7">
    <source>
        <dbReference type="Proteomes" id="UP001355056"/>
    </source>
</evidence>
<dbReference type="InterPro" id="IPR036709">
    <property type="entry name" value="Autotransporte_beta_dom_sf"/>
</dbReference>
<dbReference type="EMBL" id="JAXGFP010000004">
    <property type="protein sequence ID" value="MEG3184187.1"/>
    <property type="molecule type" value="Genomic_DNA"/>
</dbReference>
<keyword evidence="3" id="KW-0472">Membrane</keyword>
<dbReference type="Pfam" id="PF13505">
    <property type="entry name" value="OMP_b-brl"/>
    <property type="match status" value="1"/>
</dbReference>
<evidence type="ECO:0000256" key="1">
    <source>
        <dbReference type="ARBA" id="ARBA00004370"/>
    </source>
</evidence>
<dbReference type="InterPro" id="IPR051692">
    <property type="entry name" value="OMP-like"/>
</dbReference>
<dbReference type="InterPro" id="IPR027385">
    <property type="entry name" value="Beta-barrel_OMP"/>
</dbReference>
<sequence length="282" mass="29955">MISHFPRATVFAALVLGMSPALAQSTADDTWTGGYVGGYAGAGFDPDDEGDRIRFDTNLDSGFDDTVRTGAGADAFSPGFCDGTARGSTPADGCNDNTAGADVGLRAGFDWQIGGFVVGLVGDYGWNEARDGVTGFSTTPASYTMLRKIDDLFAVRGRVGMAFGGGSIPDNLLYVTAGYAQASIENSFSTTNGSNTFTNTGESDADGEQYGIGYEYLANDHLAIGIEYMHTRLTDDEFRVRAQGPVPATNPFVLVNPDGTDFRRGDEDFDLDSLRLTATYRF</sequence>
<evidence type="ECO:0000256" key="2">
    <source>
        <dbReference type="ARBA" id="ARBA00022729"/>
    </source>
</evidence>